<proteinExistence type="predicted"/>
<dbReference type="RefSeq" id="WP_136968931.1">
    <property type="nucleotide sequence ID" value="NZ_JARZHI010000081.1"/>
</dbReference>
<evidence type="ECO:0000313" key="3">
    <source>
        <dbReference type="Proteomes" id="UP001160301"/>
    </source>
</evidence>
<accession>A0ABT6P753</accession>
<dbReference type="Gene3D" id="3.40.50.1820">
    <property type="entry name" value="alpha/beta hydrolase"/>
    <property type="match status" value="1"/>
</dbReference>
<evidence type="ECO:0000256" key="1">
    <source>
        <dbReference type="SAM" id="MobiDB-lite"/>
    </source>
</evidence>
<protein>
    <submittedName>
        <fullName evidence="2">Uncharacterized protein</fullName>
    </submittedName>
</protein>
<dbReference type="InterPro" id="IPR029058">
    <property type="entry name" value="AB_hydrolase_fold"/>
</dbReference>
<organism evidence="2 3">
    <name type="scientific">Polyangium sorediatum</name>
    <dbReference type="NCBI Taxonomy" id="889274"/>
    <lineage>
        <taxon>Bacteria</taxon>
        <taxon>Pseudomonadati</taxon>
        <taxon>Myxococcota</taxon>
        <taxon>Polyangia</taxon>
        <taxon>Polyangiales</taxon>
        <taxon>Polyangiaceae</taxon>
        <taxon>Polyangium</taxon>
    </lineage>
</organism>
<dbReference type="EMBL" id="JARZHI010000081">
    <property type="protein sequence ID" value="MDI1436432.1"/>
    <property type="molecule type" value="Genomic_DNA"/>
</dbReference>
<keyword evidence="3" id="KW-1185">Reference proteome</keyword>
<evidence type="ECO:0000313" key="2">
    <source>
        <dbReference type="EMBL" id="MDI1436432.1"/>
    </source>
</evidence>
<feature type="compositionally biased region" description="Basic and acidic residues" evidence="1">
    <location>
        <begin position="195"/>
        <end position="204"/>
    </location>
</feature>
<reference evidence="2 3" key="1">
    <citation type="submission" date="2023-04" db="EMBL/GenBank/DDBJ databases">
        <title>The genome sequence of Polyangium sorediatum DSM14670.</title>
        <authorList>
            <person name="Zhang X."/>
        </authorList>
    </citation>
    <scope>NUCLEOTIDE SEQUENCE [LARGE SCALE GENOMIC DNA]</scope>
    <source>
        <strain evidence="2 3">DSM 14670</strain>
    </source>
</reference>
<comment type="caution">
    <text evidence="2">The sequence shown here is derived from an EMBL/GenBank/DDBJ whole genome shotgun (WGS) entry which is preliminary data.</text>
</comment>
<dbReference type="SUPFAM" id="SSF53474">
    <property type="entry name" value="alpha/beta-Hydrolases"/>
    <property type="match status" value="1"/>
</dbReference>
<dbReference type="Proteomes" id="UP001160301">
    <property type="component" value="Unassembled WGS sequence"/>
</dbReference>
<sequence length="463" mass="47859">MPGGGLLQRAWGAASNAAQKTAGAITGGAKMVGDGIVSGAKATGNAVVSGAKAVGNAAVTGAKAVGNAAVTGAKAVGNAAVAVKDGVKEGVRGATRAVADAGYNAVGAGKDALDSGAKRVSDAYGKAKEYFTGKPPAQPCIACTGKDVDHDGAIFGYVNGKCVPLTQKGQEVMRADIEAAKKSGYNPSSQTHSAYDPDRPDDPTRNTSQATKDCCAKCTEGKPPRTIFYVNGINTTRTTHCETLKQLGDMTCATVVGVYNATEGFAKDAQQTSKDRRLIREAAAGKKDLTTDGRNPAVNTLSDLVVAERESGRPVEIFAHSQGGAVTSLALYDANNTLKAGSPSPNAGLDENVKVTSFGSAAPQWVSGPKYTHYVHVNDATPMVFGLGDNPKNHAQYAGGGNVVTFSGERGQAADFETNGKNLDKHWLPGMTEYHGIDDDLYFKAYQQQNRNTGDTCGCGKNK</sequence>
<name>A0ABT6P753_9BACT</name>
<gene>
    <name evidence="2" type="ORF">QHF89_43405</name>
</gene>
<feature type="region of interest" description="Disordered" evidence="1">
    <location>
        <begin position="179"/>
        <end position="209"/>
    </location>
</feature>